<sequence>MRLLLDVVDKSLKGEASPRPDEKSGECPVQEEAEYMAVEFKPSAEVTDGAWFSRGAPGQGLHSIDVLKQLPAPHFKTEGGTVDMICTMLSRGRASTKLRIQVSRLGRSWGLWSWKMKY</sequence>
<keyword evidence="2" id="KW-1185">Reference proteome</keyword>
<organism evidence="1 2">
    <name type="scientific">Punica granatum</name>
    <name type="common">Pomegranate</name>
    <dbReference type="NCBI Taxonomy" id="22663"/>
    <lineage>
        <taxon>Eukaryota</taxon>
        <taxon>Viridiplantae</taxon>
        <taxon>Streptophyta</taxon>
        <taxon>Embryophyta</taxon>
        <taxon>Tracheophyta</taxon>
        <taxon>Spermatophyta</taxon>
        <taxon>Magnoliopsida</taxon>
        <taxon>eudicotyledons</taxon>
        <taxon>Gunneridae</taxon>
        <taxon>Pentapetalae</taxon>
        <taxon>rosids</taxon>
        <taxon>malvids</taxon>
        <taxon>Myrtales</taxon>
        <taxon>Lythraceae</taxon>
        <taxon>Punica</taxon>
    </lineage>
</organism>
<name>A0A2I0KYI6_PUNGR</name>
<accession>A0A2I0KYI6</accession>
<gene>
    <name evidence="1" type="ORF">CRG98_006110</name>
</gene>
<protein>
    <submittedName>
        <fullName evidence="1">Uncharacterized protein</fullName>
    </submittedName>
</protein>
<evidence type="ECO:0000313" key="1">
    <source>
        <dbReference type="EMBL" id="PKI73529.1"/>
    </source>
</evidence>
<dbReference type="AlphaFoldDB" id="A0A2I0KYI6"/>
<dbReference type="Proteomes" id="UP000233551">
    <property type="component" value="Unassembled WGS sequence"/>
</dbReference>
<evidence type="ECO:0000313" key="2">
    <source>
        <dbReference type="Proteomes" id="UP000233551"/>
    </source>
</evidence>
<dbReference type="EMBL" id="PGOL01000272">
    <property type="protein sequence ID" value="PKI73529.1"/>
    <property type="molecule type" value="Genomic_DNA"/>
</dbReference>
<reference evidence="1 2" key="1">
    <citation type="submission" date="2017-11" db="EMBL/GenBank/DDBJ databases">
        <title>De-novo sequencing of pomegranate (Punica granatum L.) genome.</title>
        <authorList>
            <person name="Akparov Z."/>
            <person name="Amiraslanov A."/>
            <person name="Hajiyeva S."/>
            <person name="Abbasov M."/>
            <person name="Kaur K."/>
            <person name="Hamwieh A."/>
            <person name="Solovyev V."/>
            <person name="Salamov A."/>
            <person name="Braich B."/>
            <person name="Kosarev P."/>
            <person name="Mahmoud A."/>
            <person name="Hajiyev E."/>
            <person name="Babayeva S."/>
            <person name="Izzatullayeva V."/>
            <person name="Mammadov A."/>
            <person name="Mammadov A."/>
            <person name="Sharifova S."/>
            <person name="Ojaghi J."/>
            <person name="Eynullazada K."/>
            <person name="Bayramov B."/>
            <person name="Abdulazimova A."/>
            <person name="Shahmuradov I."/>
        </authorList>
    </citation>
    <scope>NUCLEOTIDE SEQUENCE [LARGE SCALE GENOMIC DNA]</scope>
    <source>
        <strain evidence="2">cv. AG2017</strain>
        <tissue evidence="1">Leaf</tissue>
    </source>
</reference>
<comment type="caution">
    <text evidence="1">The sequence shown here is derived from an EMBL/GenBank/DDBJ whole genome shotgun (WGS) entry which is preliminary data.</text>
</comment>
<proteinExistence type="predicted"/>